<organism evidence="1 2">
    <name type="scientific">Svornostia abyssi</name>
    <dbReference type="NCBI Taxonomy" id="2898438"/>
    <lineage>
        <taxon>Bacteria</taxon>
        <taxon>Bacillati</taxon>
        <taxon>Actinomycetota</taxon>
        <taxon>Thermoleophilia</taxon>
        <taxon>Solirubrobacterales</taxon>
        <taxon>Baekduiaceae</taxon>
        <taxon>Svornostia</taxon>
    </lineage>
</organism>
<dbReference type="Gene3D" id="3.90.1170.40">
    <property type="entry name" value="Molybdopterin biosynthesis MoaE subunit"/>
    <property type="match status" value="1"/>
</dbReference>
<dbReference type="SUPFAM" id="SSF54690">
    <property type="entry name" value="Molybdopterin synthase subunit MoaE"/>
    <property type="match status" value="1"/>
</dbReference>
<evidence type="ECO:0000313" key="1">
    <source>
        <dbReference type="EMBL" id="UUY05212.1"/>
    </source>
</evidence>
<dbReference type="InterPro" id="IPR036563">
    <property type="entry name" value="MoaE_sf"/>
</dbReference>
<dbReference type="Pfam" id="PF02391">
    <property type="entry name" value="MoaE"/>
    <property type="match status" value="1"/>
</dbReference>
<sequence>MEREPHVAIRDTPLDPAQITALVTDPRAGAVITFSGVTREVPSLDYEAYGEMAEQTIRDIARAAQQRHGLTAVAVEHRTGSVALSEPSVVVAVSAGHRPEAFDGAREIIDELKARAPIWKREERDGEFVEVEGTVPS</sequence>
<protein>
    <submittedName>
        <fullName evidence="1">Molybdenum cofactor biosynthesis protein MoaE</fullName>
    </submittedName>
</protein>
<name>A0ABY5PLM1_9ACTN</name>
<reference evidence="2" key="1">
    <citation type="submission" date="2021-11" db="EMBL/GenBank/DDBJ databases">
        <title>Cultivation dependent microbiological survey of springs from the worlds oldest radium mine currently devoted to the extraction of radon-saturated water.</title>
        <authorList>
            <person name="Kapinusova G."/>
            <person name="Smrhova T."/>
            <person name="Strejcek M."/>
            <person name="Suman J."/>
            <person name="Jani K."/>
            <person name="Pajer P."/>
            <person name="Uhlik O."/>
        </authorList>
    </citation>
    <scope>NUCLEOTIDE SEQUENCE [LARGE SCALE GENOMIC DNA]</scope>
    <source>
        <strain evidence="2">J379</strain>
    </source>
</reference>
<dbReference type="PANTHER" id="PTHR23404">
    <property type="entry name" value="MOLYBDOPTERIN SYNTHASE RELATED"/>
    <property type="match status" value="1"/>
</dbReference>
<keyword evidence="2" id="KW-1185">Reference proteome</keyword>
<dbReference type="CDD" id="cd00756">
    <property type="entry name" value="MoaE"/>
    <property type="match status" value="1"/>
</dbReference>
<dbReference type="InterPro" id="IPR003448">
    <property type="entry name" value="Mopterin_biosynth_MoaE"/>
</dbReference>
<gene>
    <name evidence="1" type="ORF">LRS13_06720</name>
</gene>
<proteinExistence type="predicted"/>
<dbReference type="RefSeq" id="WP_353865672.1">
    <property type="nucleotide sequence ID" value="NZ_CP088295.1"/>
</dbReference>
<accession>A0ABY5PLM1</accession>
<evidence type="ECO:0000313" key="2">
    <source>
        <dbReference type="Proteomes" id="UP001058860"/>
    </source>
</evidence>
<dbReference type="EMBL" id="CP088295">
    <property type="protein sequence ID" value="UUY05212.1"/>
    <property type="molecule type" value="Genomic_DNA"/>
</dbReference>
<dbReference type="Proteomes" id="UP001058860">
    <property type="component" value="Chromosome"/>
</dbReference>